<dbReference type="RefSeq" id="WP_127015599.1">
    <property type="nucleotide sequence ID" value="NZ_CP016379.1"/>
</dbReference>
<keyword evidence="8" id="KW-1185">Reference proteome</keyword>
<dbReference type="Pfam" id="PF12698">
    <property type="entry name" value="ABC2_membrane_3"/>
    <property type="match status" value="1"/>
</dbReference>
<evidence type="ECO:0000256" key="3">
    <source>
        <dbReference type="ARBA" id="ARBA00022989"/>
    </source>
</evidence>
<evidence type="ECO:0000256" key="1">
    <source>
        <dbReference type="ARBA" id="ARBA00004141"/>
    </source>
</evidence>
<dbReference type="KEGG" id="aft:BBF96_01950"/>
<proteinExistence type="predicted"/>
<keyword evidence="4 5" id="KW-0472">Membrane</keyword>
<evidence type="ECO:0000256" key="4">
    <source>
        <dbReference type="ARBA" id="ARBA00023136"/>
    </source>
</evidence>
<dbReference type="Proteomes" id="UP000267250">
    <property type="component" value="Chromosome"/>
</dbReference>
<evidence type="ECO:0000313" key="7">
    <source>
        <dbReference type="EMBL" id="AZR72268.1"/>
    </source>
</evidence>
<dbReference type="GO" id="GO:0140359">
    <property type="term" value="F:ABC-type transporter activity"/>
    <property type="evidence" value="ECO:0007669"/>
    <property type="project" value="InterPro"/>
</dbReference>
<dbReference type="OrthoDB" id="9774758at2"/>
<gene>
    <name evidence="7" type="ORF">BBF96_01950</name>
</gene>
<sequence length="360" mass="40377">MRIFKEMFIASFKDLVRDRSALFWFFAFPIIFTFIFGIVFSNEGEMTFKIGIVTKSNNPMVQKMVEGISSIPTFNVNTGSQEEELAALKKGQRNIVLVMPDIDYNDIFTGKGFDVLLYYDASKKTTNQILISAIGQVFTGIESKITGRSKLFNLKPQPIQAKKLTDFDYVLPGILAMGLMQLGLFGSLKFLSLREQKIIRGLGVTPLPRSVILGSEFCLRLLMSLVQTFLIIFIGQSVFGVTIVSNLFKLTGIIILGALTFISLGYMLISFTKTIESGRGIIQVVQFPMMFLSGIFFPISFMPDYIKPIVKAIPLTYLGDALRQVMVGVSGVYSLKTDLLVLFSWLVVTVVLAIKFWKWE</sequence>
<name>A0A3Q9HNX8_9FIRM</name>
<dbReference type="AlphaFoldDB" id="A0A3Q9HNX8"/>
<feature type="transmembrane region" description="Helical" evidence="5">
    <location>
        <begin position="217"/>
        <end position="244"/>
    </location>
</feature>
<feature type="transmembrane region" description="Helical" evidence="5">
    <location>
        <begin position="250"/>
        <end position="269"/>
    </location>
</feature>
<accession>A0A3Q9HNX8</accession>
<feature type="domain" description="ABC transmembrane type-2" evidence="6">
    <location>
        <begin position="135"/>
        <end position="360"/>
    </location>
</feature>
<keyword evidence="2 5" id="KW-0812">Transmembrane</keyword>
<reference evidence="7 8" key="1">
    <citation type="submission" date="2016-07" db="EMBL/GenBank/DDBJ databases">
        <title>Genome and transcriptome analysis of iron-reducing fermentative bacteria Anoxybacter fermentans.</title>
        <authorList>
            <person name="Zeng X."/>
            <person name="Shao Z."/>
        </authorList>
    </citation>
    <scope>NUCLEOTIDE SEQUENCE [LARGE SCALE GENOMIC DNA]</scope>
    <source>
        <strain evidence="7 8">DY22613</strain>
    </source>
</reference>
<feature type="transmembrane region" description="Helical" evidence="5">
    <location>
        <begin position="339"/>
        <end position="357"/>
    </location>
</feature>
<evidence type="ECO:0000259" key="6">
    <source>
        <dbReference type="PROSITE" id="PS51012"/>
    </source>
</evidence>
<protein>
    <recommendedName>
        <fullName evidence="6">ABC transmembrane type-2 domain-containing protein</fullName>
    </recommendedName>
</protein>
<dbReference type="PANTHER" id="PTHR43027">
    <property type="entry name" value="DOXORUBICIN RESISTANCE ABC TRANSPORTER PERMEASE PROTEIN DRRC-RELATED"/>
    <property type="match status" value="1"/>
</dbReference>
<dbReference type="InterPro" id="IPR047817">
    <property type="entry name" value="ABC2_TM_bact-type"/>
</dbReference>
<dbReference type="InterPro" id="IPR052902">
    <property type="entry name" value="ABC-2_transporter"/>
</dbReference>
<feature type="transmembrane region" description="Helical" evidence="5">
    <location>
        <begin position="169"/>
        <end position="191"/>
    </location>
</feature>
<dbReference type="EMBL" id="CP016379">
    <property type="protein sequence ID" value="AZR72268.1"/>
    <property type="molecule type" value="Genomic_DNA"/>
</dbReference>
<feature type="transmembrane region" description="Helical" evidence="5">
    <location>
        <begin position="21"/>
        <end position="40"/>
    </location>
</feature>
<dbReference type="PANTHER" id="PTHR43027:SF2">
    <property type="entry name" value="TRANSPORT PERMEASE PROTEIN"/>
    <property type="match status" value="1"/>
</dbReference>
<evidence type="ECO:0000256" key="2">
    <source>
        <dbReference type="ARBA" id="ARBA00022692"/>
    </source>
</evidence>
<dbReference type="GO" id="GO:0016020">
    <property type="term" value="C:membrane"/>
    <property type="evidence" value="ECO:0007669"/>
    <property type="project" value="UniProtKB-SubCell"/>
</dbReference>
<dbReference type="InterPro" id="IPR013525">
    <property type="entry name" value="ABC2_TM"/>
</dbReference>
<feature type="transmembrane region" description="Helical" evidence="5">
    <location>
        <begin position="281"/>
        <end position="301"/>
    </location>
</feature>
<dbReference type="Gene3D" id="3.40.1710.10">
    <property type="entry name" value="abc type-2 transporter like domain"/>
    <property type="match status" value="1"/>
</dbReference>
<dbReference type="PROSITE" id="PS51012">
    <property type="entry name" value="ABC_TM2"/>
    <property type="match status" value="1"/>
</dbReference>
<keyword evidence="3 5" id="KW-1133">Transmembrane helix</keyword>
<organism evidence="7 8">
    <name type="scientific">Anoxybacter fermentans</name>
    <dbReference type="NCBI Taxonomy" id="1323375"/>
    <lineage>
        <taxon>Bacteria</taxon>
        <taxon>Bacillati</taxon>
        <taxon>Bacillota</taxon>
        <taxon>Clostridia</taxon>
        <taxon>Halanaerobiales</taxon>
        <taxon>Anoxybacter</taxon>
    </lineage>
</organism>
<evidence type="ECO:0000313" key="8">
    <source>
        <dbReference type="Proteomes" id="UP000267250"/>
    </source>
</evidence>
<evidence type="ECO:0000256" key="5">
    <source>
        <dbReference type="SAM" id="Phobius"/>
    </source>
</evidence>
<comment type="subcellular location">
    <subcellularLocation>
        <location evidence="1">Membrane</location>
        <topology evidence="1">Multi-pass membrane protein</topology>
    </subcellularLocation>
</comment>